<dbReference type="InterPro" id="IPR005151">
    <property type="entry name" value="Tail-specific_protease"/>
</dbReference>
<keyword evidence="2" id="KW-0472">Membrane</keyword>
<dbReference type="GO" id="GO:0006508">
    <property type="term" value="P:proteolysis"/>
    <property type="evidence" value="ECO:0007669"/>
    <property type="project" value="InterPro"/>
</dbReference>
<dbReference type="Gene3D" id="3.90.226.10">
    <property type="entry name" value="2-enoyl-CoA Hydratase, Chain A, domain 1"/>
    <property type="match status" value="1"/>
</dbReference>
<evidence type="ECO:0000256" key="1">
    <source>
        <dbReference type="SAM" id="MobiDB-lite"/>
    </source>
</evidence>
<protein>
    <submittedName>
        <fullName evidence="4">Peptidase family S41</fullName>
    </submittedName>
</protein>
<feature type="transmembrane region" description="Helical" evidence="2">
    <location>
        <begin position="7"/>
        <end position="28"/>
    </location>
</feature>
<dbReference type="SMART" id="SM00245">
    <property type="entry name" value="TSPc"/>
    <property type="match status" value="1"/>
</dbReference>
<sequence>MKRSIKIFLWIGASLLLISLVFCGYLYFFKPISMHKPLVYSSKGNVVLEKELTKEEVKEDVKSMINIIEETHPIFLEGENKKYQAAKENFIKVCNNAMTTSQFQLEASKYLCSLEDGHTGIRWNEVEALDINWLYLNGKLSLMDKDNKIIDKEVVKINGINIEALIKGVKEIFPAENYVAENKNIANRLKGKLALEALGVEVNDKVPLTIKGNNGYEDITVKYAPINNTGNYSREISSKKIDSKTFYIRLGICEVNNSLNSVIEDLKSAMNEGGTNVIIDVRDNPGGNSQACTKLLDAMNMKPGHFGAVIRFSPLAQKYRGYLRSHGKVILSNSNSSKKNENIDLYVITNENTFSSAQWLATWVQDGKLGDIAGSASSNMPSSYGDVVYFQLSNSKIEGSVSHKKFTRPDSSKDKERALEPDIKVEIGQDPLQKVKEIIKEK</sequence>
<proteinExistence type="predicted"/>
<evidence type="ECO:0000256" key="2">
    <source>
        <dbReference type="SAM" id="Phobius"/>
    </source>
</evidence>
<name>A0A1M6NG82_9CLOT</name>
<dbReference type="PANTHER" id="PTHR32060:SF30">
    <property type="entry name" value="CARBOXY-TERMINAL PROCESSING PROTEASE CTPA"/>
    <property type="match status" value="1"/>
</dbReference>
<dbReference type="GO" id="GO:0030288">
    <property type="term" value="C:outer membrane-bounded periplasmic space"/>
    <property type="evidence" value="ECO:0007669"/>
    <property type="project" value="TreeGrafter"/>
</dbReference>
<accession>A0A1M6NG82</accession>
<feature type="compositionally biased region" description="Basic and acidic residues" evidence="1">
    <location>
        <begin position="407"/>
        <end position="420"/>
    </location>
</feature>
<dbReference type="EMBL" id="FQZO01000011">
    <property type="protein sequence ID" value="SHJ94652.1"/>
    <property type="molecule type" value="Genomic_DNA"/>
</dbReference>
<dbReference type="STRING" id="1121298.SAMN05444401_0199"/>
<dbReference type="RefSeq" id="WP_073012028.1">
    <property type="nucleotide sequence ID" value="NZ_FQZO01000011.1"/>
</dbReference>
<dbReference type="GO" id="GO:0004175">
    <property type="term" value="F:endopeptidase activity"/>
    <property type="evidence" value="ECO:0007669"/>
    <property type="project" value="TreeGrafter"/>
</dbReference>
<organism evidence="4 5">
    <name type="scientific">Clostridium amylolyticum</name>
    <dbReference type="NCBI Taxonomy" id="1121298"/>
    <lineage>
        <taxon>Bacteria</taxon>
        <taxon>Bacillati</taxon>
        <taxon>Bacillota</taxon>
        <taxon>Clostridia</taxon>
        <taxon>Eubacteriales</taxon>
        <taxon>Clostridiaceae</taxon>
        <taxon>Clostridium</taxon>
    </lineage>
</organism>
<dbReference type="AlphaFoldDB" id="A0A1M6NG82"/>
<dbReference type="SUPFAM" id="SSF52096">
    <property type="entry name" value="ClpP/crotonase"/>
    <property type="match status" value="1"/>
</dbReference>
<gene>
    <name evidence="4" type="ORF">SAMN05444401_0199</name>
</gene>
<feature type="region of interest" description="Disordered" evidence="1">
    <location>
        <begin position="401"/>
        <end position="420"/>
    </location>
</feature>
<reference evidence="4 5" key="1">
    <citation type="submission" date="2016-11" db="EMBL/GenBank/DDBJ databases">
        <authorList>
            <person name="Jaros S."/>
            <person name="Januszkiewicz K."/>
            <person name="Wedrychowicz H."/>
        </authorList>
    </citation>
    <scope>NUCLEOTIDE SEQUENCE [LARGE SCALE GENOMIC DNA]</scope>
    <source>
        <strain evidence="4 5">DSM 21864</strain>
    </source>
</reference>
<evidence type="ECO:0000259" key="3">
    <source>
        <dbReference type="SMART" id="SM00245"/>
    </source>
</evidence>
<evidence type="ECO:0000313" key="4">
    <source>
        <dbReference type="EMBL" id="SHJ94652.1"/>
    </source>
</evidence>
<dbReference type="Pfam" id="PF03572">
    <property type="entry name" value="Peptidase_S41"/>
    <property type="match status" value="1"/>
</dbReference>
<dbReference type="InterPro" id="IPR029045">
    <property type="entry name" value="ClpP/crotonase-like_dom_sf"/>
</dbReference>
<dbReference type="Gene3D" id="3.30.750.44">
    <property type="match status" value="1"/>
</dbReference>
<dbReference type="GO" id="GO:0007165">
    <property type="term" value="P:signal transduction"/>
    <property type="evidence" value="ECO:0007669"/>
    <property type="project" value="TreeGrafter"/>
</dbReference>
<dbReference type="Proteomes" id="UP000184080">
    <property type="component" value="Unassembled WGS sequence"/>
</dbReference>
<keyword evidence="2" id="KW-1133">Transmembrane helix</keyword>
<feature type="domain" description="Tail specific protease" evidence="3">
    <location>
        <begin position="203"/>
        <end position="426"/>
    </location>
</feature>
<keyword evidence="2" id="KW-0812">Transmembrane</keyword>
<dbReference type="PANTHER" id="PTHR32060">
    <property type="entry name" value="TAIL-SPECIFIC PROTEASE"/>
    <property type="match status" value="1"/>
</dbReference>
<dbReference type="OrthoDB" id="3177522at2"/>
<evidence type="ECO:0000313" key="5">
    <source>
        <dbReference type="Proteomes" id="UP000184080"/>
    </source>
</evidence>
<keyword evidence="5" id="KW-1185">Reference proteome</keyword>
<dbReference type="GO" id="GO:0008236">
    <property type="term" value="F:serine-type peptidase activity"/>
    <property type="evidence" value="ECO:0007669"/>
    <property type="project" value="InterPro"/>
</dbReference>